<dbReference type="EMBL" id="JAIFRP010000080">
    <property type="protein sequence ID" value="KAK2579764.1"/>
    <property type="molecule type" value="Genomic_DNA"/>
</dbReference>
<evidence type="ECO:0000256" key="1">
    <source>
        <dbReference type="SAM" id="MobiDB-lite"/>
    </source>
</evidence>
<gene>
    <name evidence="2" type="ORF">KPH14_011101</name>
</gene>
<keyword evidence="3" id="KW-1185">Reference proteome</keyword>
<reference evidence="2" key="1">
    <citation type="submission" date="2021-08" db="EMBL/GenBank/DDBJ databases">
        <authorList>
            <person name="Misof B."/>
            <person name="Oliver O."/>
            <person name="Podsiadlowski L."/>
            <person name="Donath A."/>
            <person name="Peters R."/>
            <person name="Mayer C."/>
            <person name="Rust J."/>
            <person name="Gunkel S."/>
            <person name="Lesny P."/>
            <person name="Martin S."/>
            <person name="Oeyen J.P."/>
            <person name="Petersen M."/>
            <person name="Panagiotis P."/>
            <person name="Wilbrandt J."/>
            <person name="Tanja T."/>
        </authorList>
    </citation>
    <scope>NUCLEOTIDE SEQUENCE</scope>
    <source>
        <strain evidence="2">GBR_01_08_01A</strain>
        <tissue evidence="2">Thorax + abdomen</tissue>
    </source>
</reference>
<name>A0AAD9RHB6_9HYME</name>
<sequence length="98" mass="10732">MSADPRAQGEKDDFCGLSTCEKRKGCIFEGGNMSGGPMPEEVPGKPAEGGEACSKKDFKQPLKIDIPKDNPHFNPKYSSQTPIVLNKLPIFEEKDPNH</sequence>
<dbReference type="Proteomes" id="UP001258017">
    <property type="component" value="Unassembled WGS sequence"/>
</dbReference>
<evidence type="ECO:0000313" key="2">
    <source>
        <dbReference type="EMBL" id="KAK2579764.1"/>
    </source>
</evidence>
<evidence type="ECO:0000313" key="3">
    <source>
        <dbReference type="Proteomes" id="UP001258017"/>
    </source>
</evidence>
<accession>A0AAD9RHB6</accession>
<dbReference type="AlphaFoldDB" id="A0AAD9RHB6"/>
<protein>
    <submittedName>
        <fullName evidence="2">Uncharacterized protein</fullName>
    </submittedName>
</protein>
<comment type="caution">
    <text evidence="2">The sequence shown here is derived from an EMBL/GenBank/DDBJ whole genome shotgun (WGS) entry which is preliminary data.</text>
</comment>
<organism evidence="2 3">
    <name type="scientific">Odynerus spinipes</name>
    <dbReference type="NCBI Taxonomy" id="1348599"/>
    <lineage>
        <taxon>Eukaryota</taxon>
        <taxon>Metazoa</taxon>
        <taxon>Ecdysozoa</taxon>
        <taxon>Arthropoda</taxon>
        <taxon>Hexapoda</taxon>
        <taxon>Insecta</taxon>
        <taxon>Pterygota</taxon>
        <taxon>Neoptera</taxon>
        <taxon>Endopterygota</taxon>
        <taxon>Hymenoptera</taxon>
        <taxon>Apocrita</taxon>
        <taxon>Aculeata</taxon>
        <taxon>Vespoidea</taxon>
        <taxon>Vespidae</taxon>
        <taxon>Eumeninae</taxon>
        <taxon>Odynerus</taxon>
    </lineage>
</organism>
<feature type="region of interest" description="Disordered" evidence="1">
    <location>
        <begin position="29"/>
        <end position="53"/>
    </location>
</feature>
<reference evidence="2" key="2">
    <citation type="journal article" date="2023" name="Commun. Biol.">
        <title>Intrasexual cuticular hydrocarbon dimorphism in a wasp sheds light on hydrocarbon biosynthesis genes in Hymenoptera.</title>
        <authorList>
            <person name="Moris V.C."/>
            <person name="Podsiadlowski L."/>
            <person name="Martin S."/>
            <person name="Oeyen J.P."/>
            <person name="Donath A."/>
            <person name="Petersen M."/>
            <person name="Wilbrandt J."/>
            <person name="Misof B."/>
            <person name="Liedtke D."/>
            <person name="Thamm M."/>
            <person name="Scheiner R."/>
            <person name="Schmitt T."/>
            <person name="Niehuis O."/>
        </authorList>
    </citation>
    <scope>NUCLEOTIDE SEQUENCE</scope>
    <source>
        <strain evidence="2">GBR_01_08_01A</strain>
    </source>
</reference>
<proteinExistence type="predicted"/>